<comment type="similarity">
    <text evidence="2">Belongs to the outer membrane factor (OMF) (TC 1.B.17) family.</text>
</comment>
<dbReference type="Gene3D" id="1.20.1600.10">
    <property type="entry name" value="Outer membrane efflux proteins (OEP)"/>
    <property type="match status" value="1"/>
</dbReference>
<sequence>MRSIIIVFFFIFFIKSNAQKKWSLEECISYALENNISINQLRVNADIQIQSIKANKGSLMPTLSSGASQQNNYFGNVSTRGDNFSTTLSFLDANWTVFNGFKNLNNYKKSLIDGEIASKSIEILSNDVALNIANTYLQVLLNKELLNVAKNQLELSKRQLDISKQQLKSGVTSEANVYDVEATVARDEQTLVQQENTLLSSLLLLRQQLQLPVEEPFDVAEVLADKLLNKLEVRTPATVYQEAEKSRPEIEAAELGIESISKNLKIVLANYLPSLTLGYGYGATYSYIKGAQHDNFSKQLDDNLGHAITASLSIPIFTGFSNKTNVEIAKLNIENAELDLANEKFNLRQNIETAYLDVLNARKAYEASLKTLKSREISLDFTEKRFKTGTVNNFDFETSKNNFISSQSSVAQSKYDYIFKVKVLQFYAGNDFSLN</sequence>
<proteinExistence type="inferred from homology"/>
<evidence type="ECO:0000256" key="6">
    <source>
        <dbReference type="ARBA" id="ARBA00023136"/>
    </source>
</evidence>
<dbReference type="InterPro" id="IPR051906">
    <property type="entry name" value="TolC-like"/>
</dbReference>
<evidence type="ECO:0000256" key="5">
    <source>
        <dbReference type="ARBA" id="ARBA00022692"/>
    </source>
</evidence>
<accession>A0ABS5WAS8</accession>
<evidence type="ECO:0000256" key="1">
    <source>
        <dbReference type="ARBA" id="ARBA00004442"/>
    </source>
</evidence>
<dbReference type="PANTHER" id="PTHR30026">
    <property type="entry name" value="OUTER MEMBRANE PROTEIN TOLC"/>
    <property type="match status" value="1"/>
</dbReference>
<comment type="caution">
    <text evidence="8">The sequence shown here is derived from an EMBL/GenBank/DDBJ whole genome shotgun (WGS) entry which is preliminary data.</text>
</comment>
<keyword evidence="5" id="KW-0812">Transmembrane</keyword>
<dbReference type="InterPro" id="IPR003423">
    <property type="entry name" value="OMP_efflux"/>
</dbReference>
<keyword evidence="6" id="KW-0472">Membrane</keyword>
<dbReference type="RefSeq" id="WP_214610706.1">
    <property type="nucleotide sequence ID" value="NZ_JACATN010000001.1"/>
</dbReference>
<reference evidence="9" key="1">
    <citation type="submission" date="2023-07" db="EMBL/GenBank/DDBJ databases">
        <title>Zobellia barbeyronii sp. nov., a new marine flavobacterium, isolated from green and red algae.</title>
        <authorList>
            <person name="Nedashkovskaya O.I."/>
            <person name="Otstavnykh N."/>
            <person name="Zhukova N."/>
            <person name="Guzev K."/>
            <person name="Chausova V."/>
            <person name="Tekutyeva L."/>
            <person name="Mikhailov V."/>
            <person name="Isaeva M."/>
        </authorList>
    </citation>
    <scope>NUCLEOTIDE SEQUENCE [LARGE SCALE GENOMIC DNA]</scope>
    <source>
        <strain evidence="9">KMM 6746</strain>
    </source>
</reference>
<dbReference type="EMBL" id="JACATN010000001">
    <property type="protein sequence ID" value="MBT2160503.1"/>
    <property type="molecule type" value="Genomic_DNA"/>
</dbReference>
<dbReference type="PANTHER" id="PTHR30026:SF20">
    <property type="entry name" value="OUTER MEMBRANE PROTEIN TOLC"/>
    <property type="match status" value="1"/>
</dbReference>
<keyword evidence="4" id="KW-1134">Transmembrane beta strand</keyword>
<keyword evidence="9" id="KW-1185">Reference proteome</keyword>
<protein>
    <submittedName>
        <fullName evidence="8">TolC family protein</fullName>
    </submittedName>
</protein>
<keyword evidence="3" id="KW-0813">Transport</keyword>
<evidence type="ECO:0000256" key="7">
    <source>
        <dbReference type="ARBA" id="ARBA00023237"/>
    </source>
</evidence>
<name>A0ABS5WAS8_9FLAO</name>
<evidence type="ECO:0000313" key="8">
    <source>
        <dbReference type="EMBL" id="MBT2160503.1"/>
    </source>
</evidence>
<evidence type="ECO:0000313" key="9">
    <source>
        <dbReference type="Proteomes" id="UP000740413"/>
    </source>
</evidence>
<comment type="subcellular location">
    <subcellularLocation>
        <location evidence="1">Cell outer membrane</location>
    </subcellularLocation>
</comment>
<evidence type="ECO:0000256" key="3">
    <source>
        <dbReference type="ARBA" id="ARBA00022448"/>
    </source>
</evidence>
<organism evidence="8 9">
    <name type="scientific">Zobellia barbeyronii</name>
    <dbReference type="NCBI Taxonomy" id="2748009"/>
    <lineage>
        <taxon>Bacteria</taxon>
        <taxon>Pseudomonadati</taxon>
        <taxon>Bacteroidota</taxon>
        <taxon>Flavobacteriia</taxon>
        <taxon>Flavobacteriales</taxon>
        <taxon>Flavobacteriaceae</taxon>
        <taxon>Zobellia</taxon>
    </lineage>
</organism>
<dbReference type="SUPFAM" id="SSF56954">
    <property type="entry name" value="Outer membrane efflux proteins (OEP)"/>
    <property type="match status" value="1"/>
</dbReference>
<gene>
    <name evidence="8" type="ORF">HW347_04450</name>
</gene>
<keyword evidence="7" id="KW-0998">Cell outer membrane</keyword>
<evidence type="ECO:0000256" key="2">
    <source>
        <dbReference type="ARBA" id="ARBA00007613"/>
    </source>
</evidence>
<evidence type="ECO:0000256" key="4">
    <source>
        <dbReference type="ARBA" id="ARBA00022452"/>
    </source>
</evidence>
<dbReference type="Proteomes" id="UP000740413">
    <property type="component" value="Unassembled WGS sequence"/>
</dbReference>
<dbReference type="Pfam" id="PF02321">
    <property type="entry name" value="OEP"/>
    <property type="match status" value="2"/>
</dbReference>